<sequence>MIAVMTAIVLVVPTFLVSATTQNQSPDEKPQGDGSYSEKHEVVYATLDSSGNQESMYIVNNFNIEKTGKIIDYGPYTSVQNLTNLYELKKDGNKVELIADEDQFYYEGTIKNKQLPWNIDVNYQLDGKGIAARELVGQDGHVTIHIKTEANRKTGHEYYNNYLLQITVPLSTDHFSNIEAPDGTVATSGKNKQVTFTVMPEKDGNFTVEADAKQFEMDGIQINAMPSSMSIDSPDTGEMTSDMKSLSDATSEVNNGVGDLKNGISELANGIQDLQSGYKDYQNGINQLSVRSSEIINGSKQIQGALNEINGSLSSESGNMNVGNLKELQQGLYKMADGLKQTENGLNELNTNYQQAYQALDGAINEIPEHQITQEQIKKLYQSGADQKVIDQLVETYKSARKAKGTYKEVQQAFAAVPSTLDSVTGSLSEMRTNLRAMADELGKGLEQMDVAKSIQQLQNGLSQLSSNYEAFHSGLVKYTDGVSQLAHSYGDLHGGMTQLANGAHDLEDGAQELHNGTAELAQSTSDLPDEMQNEIDQMINEFDKSDFEPTSFVSPKNEKVETVQFVIKTENIKPNEEETKEPETKENKSFWDKLLDLFR</sequence>
<dbReference type="Gene3D" id="1.10.287.950">
    <property type="entry name" value="Methyl-accepting chemotaxis protein"/>
    <property type="match status" value="2"/>
</dbReference>
<feature type="chain" id="PRO_5047109384" evidence="2">
    <location>
        <begin position="20"/>
        <end position="600"/>
    </location>
</feature>
<accession>A0ABW5QD99</accession>
<evidence type="ECO:0000256" key="2">
    <source>
        <dbReference type="SAM" id="SignalP"/>
    </source>
</evidence>
<gene>
    <name evidence="3" type="ORF">ACFSW4_13990</name>
</gene>
<reference evidence="4" key="1">
    <citation type="journal article" date="2019" name="Int. J. Syst. Evol. Microbiol.">
        <title>The Global Catalogue of Microorganisms (GCM) 10K type strain sequencing project: providing services to taxonomists for standard genome sequencing and annotation.</title>
        <authorList>
            <consortium name="The Broad Institute Genomics Platform"/>
            <consortium name="The Broad Institute Genome Sequencing Center for Infectious Disease"/>
            <person name="Wu L."/>
            <person name="Ma J."/>
        </authorList>
    </citation>
    <scope>NUCLEOTIDE SEQUENCE [LARGE SCALE GENOMIC DNA]</scope>
    <source>
        <strain evidence="4">TISTR 1571</strain>
    </source>
</reference>
<dbReference type="SUPFAM" id="SSF58104">
    <property type="entry name" value="Methyl-accepting chemotaxis protein (MCP) signaling domain"/>
    <property type="match status" value="1"/>
</dbReference>
<evidence type="ECO:0000313" key="3">
    <source>
        <dbReference type="EMBL" id="MFD2639976.1"/>
    </source>
</evidence>
<feature type="signal peptide" evidence="2">
    <location>
        <begin position="1"/>
        <end position="19"/>
    </location>
</feature>
<dbReference type="Proteomes" id="UP001597452">
    <property type="component" value="Unassembled WGS sequence"/>
</dbReference>
<evidence type="ECO:0000256" key="1">
    <source>
        <dbReference type="SAM" id="Coils"/>
    </source>
</evidence>
<feature type="coiled-coil region" evidence="1">
    <location>
        <begin position="339"/>
        <end position="366"/>
    </location>
</feature>
<evidence type="ECO:0000313" key="4">
    <source>
        <dbReference type="Proteomes" id="UP001597452"/>
    </source>
</evidence>
<keyword evidence="1" id="KW-0175">Coiled coil</keyword>
<organism evidence="3 4">
    <name type="scientific">Piscibacillus salipiscarius</name>
    <dbReference type="NCBI Taxonomy" id="299480"/>
    <lineage>
        <taxon>Bacteria</taxon>
        <taxon>Bacillati</taxon>
        <taxon>Bacillota</taxon>
        <taxon>Bacilli</taxon>
        <taxon>Bacillales</taxon>
        <taxon>Bacillaceae</taxon>
        <taxon>Piscibacillus</taxon>
    </lineage>
</organism>
<dbReference type="InterPro" id="IPR023908">
    <property type="entry name" value="xxxLxxG_rpt"/>
</dbReference>
<dbReference type="NCBIfam" id="TIGR03057">
    <property type="entry name" value="xxxLxxG_by_4"/>
    <property type="match status" value="4"/>
</dbReference>
<protein>
    <submittedName>
        <fullName evidence="3">YhgE/Pip domain-containing protein</fullName>
    </submittedName>
</protein>
<dbReference type="EMBL" id="JBHUMZ010000050">
    <property type="protein sequence ID" value="MFD2639976.1"/>
    <property type="molecule type" value="Genomic_DNA"/>
</dbReference>
<dbReference type="RefSeq" id="WP_377330158.1">
    <property type="nucleotide sequence ID" value="NZ_JBHUMZ010000050.1"/>
</dbReference>
<keyword evidence="2" id="KW-0732">Signal</keyword>
<keyword evidence="4" id="KW-1185">Reference proteome</keyword>
<proteinExistence type="predicted"/>
<name>A0ABW5QD99_9BACI</name>
<comment type="caution">
    <text evidence="3">The sequence shown here is derived from an EMBL/GenBank/DDBJ whole genome shotgun (WGS) entry which is preliminary data.</text>
</comment>